<name>A0A4Y2QZU6_ARAVE</name>
<dbReference type="Proteomes" id="UP000499080">
    <property type="component" value="Unassembled WGS sequence"/>
</dbReference>
<proteinExistence type="predicted"/>
<dbReference type="EMBL" id="BGPR01016137">
    <property type="protein sequence ID" value="GBN71977.1"/>
    <property type="molecule type" value="Genomic_DNA"/>
</dbReference>
<dbReference type="AlphaFoldDB" id="A0A4Y2QZU6"/>
<evidence type="ECO:0000313" key="2">
    <source>
        <dbReference type="EMBL" id="GBN71977.1"/>
    </source>
</evidence>
<gene>
    <name evidence="1" type="ORF">AVEN_122665_1</name>
    <name evidence="2" type="ORF">AVEN_99234_1</name>
</gene>
<dbReference type="EMBL" id="BGPR01015363">
    <property type="protein sequence ID" value="GBN68937.1"/>
    <property type="molecule type" value="Genomic_DNA"/>
</dbReference>
<accession>A0A4Y2QZU6</accession>
<comment type="caution">
    <text evidence="1">The sequence shown here is derived from an EMBL/GenBank/DDBJ whole genome shotgun (WGS) entry which is preliminary data.</text>
</comment>
<keyword evidence="3" id="KW-1185">Reference proteome</keyword>
<dbReference type="OrthoDB" id="9979538at2759"/>
<sequence length="202" mass="23503">MWTPQEKAQCVAWFIETKSDIQVQRNFRTQYGRVSTRLTILAWYTPLMETGCVLHKQEAGCPFVSATNVYKNSDLEEMNRIVHVSMLNVTAHIYFTVQQLEKYIGDTCRRDHDVLLEKAKDLTNKMRELLCIHRMYMVTLNEDGDDDSMFSDSFSQVLNQPLMDQPICSRRLLRDCQTMNRAVMLLNEIAKFNFTSTADEPA</sequence>
<evidence type="ECO:0000313" key="1">
    <source>
        <dbReference type="EMBL" id="GBN68937.1"/>
    </source>
</evidence>
<reference evidence="1 3" key="1">
    <citation type="journal article" date="2019" name="Sci. Rep.">
        <title>Orb-weaving spider Araneus ventricosus genome elucidates the spidroin gene catalogue.</title>
        <authorList>
            <person name="Kono N."/>
            <person name="Nakamura H."/>
            <person name="Ohtoshi R."/>
            <person name="Moran D.A.P."/>
            <person name="Shinohara A."/>
            <person name="Yoshida Y."/>
            <person name="Fujiwara M."/>
            <person name="Mori M."/>
            <person name="Tomita M."/>
            <person name="Arakawa K."/>
        </authorList>
    </citation>
    <scope>NUCLEOTIDE SEQUENCE [LARGE SCALE GENOMIC DNA]</scope>
</reference>
<protein>
    <submittedName>
        <fullName evidence="1">Uncharacterized protein</fullName>
    </submittedName>
</protein>
<organism evidence="1 3">
    <name type="scientific">Araneus ventricosus</name>
    <name type="common">Orbweaver spider</name>
    <name type="synonym">Epeira ventricosa</name>
    <dbReference type="NCBI Taxonomy" id="182803"/>
    <lineage>
        <taxon>Eukaryota</taxon>
        <taxon>Metazoa</taxon>
        <taxon>Ecdysozoa</taxon>
        <taxon>Arthropoda</taxon>
        <taxon>Chelicerata</taxon>
        <taxon>Arachnida</taxon>
        <taxon>Araneae</taxon>
        <taxon>Araneomorphae</taxon>
        <taxon>Entelegynae</taxon>
        <taxon>Araneoidea</taxon>
        <taxon>Araneidae</taxon>
        <taxon>Araneus</taxon>
    </lineage>
</organism>
<evidence type="ECO:0000313" key="3">
    <source>
        <dbReference type="Proteomes" id="UP000499080"/>
    </source>
</evidence>